<sequence>MTATATPVQVRDKFYIGGQWVDPAGTETHDVINPTTEEVIAKVALGNADDVDRAVQAARSGFDVWSKTDIATRAEVLYAIYAKLAERGDEIAALVTSEMGTPIAASRLLQAGLPAWSFGSMAKLVTEFPWEEEIANSLIVREPIGVVGAITPWNYPLHQVCAKVAPALAAGCSIVVKPTEVAPLSSLILAEIIHEIGLPAGVFNLVNGTGPVVGEAIAAHPGVDMVSITGSTRAGRRVAELGAQTVKRVSLELGGKSANVILDADDWQVAIIDAFSKCFINSGQTCSALTRLLVPREQLPMVEAIATAVAEAAVTGDPFDLATNIGPMVTSAHRDRVLGYIRRGIDEGATLLTGGVEPVEGVERGWFVRPTVFSNAAPDSTIAQEEIFGPVMSIIPFDDEDDAVAIANGTPYGLAGGVWSADRSKAERVARRLRTGQVDINGAAFNPLAPFGGYKQSGNGRELGPHGLSEFLEVKSIQR</sequence>
<dbReference type="InterPro" id="IPR016161">
    <property type="entry name" value="Ald_DH/histidinol_DH"/>
</dbReference>
<evidence type="ECO:0000256" key="3">
    <source>
        <dbReference type="ARBA" id="ARBA00024226"/>
    </source>
</evidence>
<dbReference type="Proteomes" id="UP000535543">
    <property type="component" value="Unassembled WGS sequence"/>
</dbReference>
<dbReference type="PROSITE" id="PS00687">
    <property type="entry name" value="ALDEHYDE_DEHYDR_GLU"/>
    <property type="match status" value="1"/>
</dbReference>
<dbReference type="PANTHER" id="PTHR42804">
    <property type="entry name" value="ALDEHYDE DEHYDROGENASE"/>
    <property type="match status" value="1"/>
</dbReference>
<dbReference type="AlphaFoldDB" id="A0A848KEU1"/>
<dbReference type="InterPro" id="IPR015590">
    <property type="entry name" value="Aldehyde_DH_dom"/>
</dbReference>
<proteinExistence type="inferred from homology"/>
<dbReference type="PROSITE" id="PS00070">
    <property type="entry name" value="ALDEHYDE_DEHYDR_CYS"/>
    <property type="match status" value="1"/>
</dbReference>
<comment type="similarity">
    <text evidence="1 6">Belongs to the aldehyde dehydrogenase family.</text>
</comment>
<accession>A0A848KEU1</accession>
<dbReference type="EC" id="1.2.1.3" evidence="3"/>
<dbReference type="InterPro" id="IPR016162">
    <property type="entry name" value="Ald_DH_N"/>
</dbReference>
<evidence type="ECO:0000256" key="4">
    <source>
        <dbReference type="ARBA" id="ARBA00049194"/>
    </source>
</evidence>
<dbReference type="RefSeq" id="WP_169587935.1">
    <property type="nucleotide sequence ID" value="NZ_VCQU01000004.1"/>
</dbReference>
<dbReference type="InterPro" id="IPR016160">
    <property type="entry name" value="Ald_DH_CS_CYS"/>
</dbReference>
<keyword evidence="2 6" id="KW-0560">Oxidoreductase</keyword>
<evidence type="ECO:0000256" key="1">
    <source>
        <dbReference type="ARBA" id="ARBA00009986"/>
    </source>
</evidence>
<comment type="caution">
    <text evidence="8">The sequence shown here is derived from an EMBL/GenBank/DDBJ whole genome shotgun (WGS) entry which is preliminary data.</text>
</comment>
<reference evidence="8 9" key="2">
    <citation type="submission" date="2020-06" db="EMBL/GenBank/DDBJ databases">
        <title>Antribacter stalactiti gen. nov., sp. nov., a new member of the family Nacardiaceae isolated from a cave.</title>
        <authorList>
            <person name="Kim I.S."/>
        </authorList>
    </citation>
    <scope>NUCLEOTIDE SEQUENCE [LARGE SCALE GENOMIC DNA]</scope>
    <source>
        <strain evidence="8 9">YC2-7</strain>
    </source>
</reference>
<evidence type="ECO:0000256" key="2">
    <source>
        <dbReference type="ARBA" id="ARBA00023002"/>
    </source>
</evidence>
<dbReference type="PANTHER" id="PTHR42804:SF1">
    <property type="entry name" value="ALDEHYDE DEHYDROGENASE-RELATED"/>
    <property type="match status" value="1"/>
</dbReference>
<gene>
    <name evidence="8" type="ORF">FGL95_14545</name>
</gene>
<keyword evidence="9" id="KW-1185">Reference proteome</keyword>
<dbReference type="FunFam" id="3.40.605.10:FF:000026">
    <property type="entry name" value="Aldehyde dehydrogenase, putative"/>
    <property type="match status" value="1"/>
</dbReference>
<protein>
    <recommendedName>
        <fullName evidence="3">aldehyde dehydrogenase (NAD(+))</fullName>
        <ecNumber evidence="3">1.2.1.3</ecNumber>
    </recommendedName>
</protein>
<feature type="active site" evidence="5">
    <location>
        <position position="252"/>
    </location>
</feature>
<organism evidence="8 9">
    <name type="scientific">Antrihabitans stalactiti</name>
    <dbReference type="NCBI Taxonomy" id="2584121"/>
    <lineage>
        <taxon>Bacteria</taxon>
        <taxon>Bacillati</taxon>
        <taxon>Actinomycetota</taxon>
        <taxon>Actinomycetes</taxon>
        <taxon>Mycobacteriales</taxon>
        <taxon>Nocardiaceae</taxon>
        <taxon>Antrihabitans</taxon>
    </lineage>
</organism>
<evidence type="ECO:0000256" key="6">
    <source>
        <dbReference type="RuleBase" id="RU003345"/>
    </source>
</evidence>
<dbReference type="InterPro" id="IPR029510">
    <property type="entry name" value="Ald_DH_CS_GLU"/>
</dbReference>
<feature type="domain" description="Aldehyde dehydrogenase" evidence="7">
    <location>
        <begin position="20"/>
        <end position="477"/>
    </location>
</feature>
<dbReference type="Pfam" id="PF00171">
    <property type="entry name" value="Aldedh"/>
    <property type="match status" value="1"/>
</dbReference>
<evidence type="ECO:0000259" key="7">
    <source>
        <dbReference type="Pfam" id="PF00171"/>
    </source>
</evidence>
<dbReference type="InterPro" id="IPR016163">
    <property type="entry name" value="Ald_DH_C"/>
</dbReference>
<dbReference type="EMBL" id="VCQU01000004">
    <property type="protein sequence ID" value="NMN96256.1"/>
    <property type="molecule type" value="Genomic_DNA"/>
</dbReference>
<dbReference type="GO" id="GO:0004029">
    <property type="term" value="F:aldehyde dehydrogenase (NAD+) activity"/>
    <property type="evidence" value="ECO:0007669"/>
    <property type="project" value="UniProtKB-EC"/>
</dbReference>
<name>A0A848KEU1_9NOCA</name>
<dbReference type="Gene3D" id="3.40.309.10">
    <property type="entry name" value="Aldehyde Dehydrogenase, Chain A, domain 2"/>
    <property type="match status" value="1"/>
</dbReference>
<dbReference type="CDD" id="cd07138">
    <property type="entry name" value="ALDH_CddD_SSP0762"/>
    <property type="match status" value="1"/>
</dbReference>
<evidence type="ECO:0000313" key="8">
    <source>
        <dbReference type="EMBL" id="NMN96256.1"/>
    </source>
</evidence>
<evidence type="ECO:0000313" key="9">
    <source>
        <dbReference type="Proteomes" id="UP000535543"/>
    </source>
</evidence>
<reference evidence="8 9" key="1">
    <citation type="submission" date="2019-05" db="EMBL/GenBank/DDBJ databases">
        <authorList>
            <person name="Lee S.D."/>
        </authorList>
    </citation>
    <scope>NUCLEOTIDE SEQUENCE [LARGE SCALE GENOMIC DNA]</scope>
    <source>
        <strain evidence="8 9">YC2-7</strain>
    </source>
</reference>
<comment type="catalytic activity">
    <reaction evidence="4">
        <text>an aldehyde + NAD(+) + H2O = a carboxylate + NADH + 2 H(+)</text>
        <dbReference type="Rhea" id="RHEA:16185"/>
        <dbReference type="ChEBI" id="CHEBI:15377"/>
        <dbReference type="ChEBI" id="CHEBI:15378"/>
        <dbReference type="ChEBI" id="CHEBI:17478"/>
        <dbReference type="ChEBI" id="CHEBI:29067"/>
        <dbReference type="ChEBI" id="CHEBI:57540"/>
        <dbReference type="ChEBI" id="CHEBI:57945"/>
        <dbReference type="EC" id="1.2.1.3"/>
    </reaction>
</comment>
<evidence type="ECO:0000256" key="5">
    <source>
        <dbReference type="PROSITE-ProRule" id="PRU10007"/>
    </source>
</evidence>
<dbReference type="Gene3D" id="3.40.605.10">
    <property type="entry name" value="Aldehyde Dehydrogenase, Chain A, domain 1"/>
    <property type="match status" value="1"/>
</dbReference>
<dbReference type="SUPFAM" id="SSF53720">
    <property type="entry name" value="ALDH-like"/>
    <property type="match status" value="1"/>
</dbReference>
<dbReference type="FunFam" id="3.40.605.10:FF:000007">
    <property type="entry name" value="NAD/NADP-dependent betaine aldehyde dehydrogenase"/>
    <property type="match status" value="1"/>
</dbReference>